<evidence type="ECO:0000313" key="2">
    <source>
        <dbReference type="EMBL" id="NME27834.1"/>
    </source>
</evidence>
<keyword evidence="1" id="KW-1133">Transmembrane helix</keyword>
<proteinExistence type="predicted"/>
<protein>
    <submittedName>
        <fullName evidence="2">DUF1294 domain-containing protein</fullName>
    </submittedName>
</protein>
<accession>A0A848BUE1</accession>
<organism evidence="2 3">
    <name type="scientific">Megasphaera hexanoica</name>
    <dbReference type="NCBI Taxonomy" id="1675036"/>
    <lineage>
        <taxon>Bacteria</taxon>
        <taxon>Bacillati</taxon>
        <taxon>Bacillota</taxon>
        <taxon>Negativicutes</taxon>
        <taxon>Veillonellales</taxon>
        <taxon>Veillonellaceae</taxon>
        <taxon>Megasphaera</taxon>
    </lineage>
</organism>
<dbReference type="Pfam" id="PF06961">
    <property type="entry name" value="DUF1294"/>
    <property type="match status" value="1"/>
</dbReference>
<name>A0A848BUE1_9FIRM</name>
<feature type="transmembrane region" description="Helical" evidence="1">
    <location>
        <begin position="38"/>
        <end position="61"/>
    </location>
</feature>
<dbReference type="InterPro" id="IPR010718">
    <property type="entry name" value="DUF1294"/>
</dbReference>
<dbReference type="RefSeq" id="WP_070807738.1">
    <property type="nucleotide sequence ID" value="NZ_JABAFG010000005.1"/>
</dbReference>
<dbReference type="AlphaFoldDB" id="A0A848BUE1"/>
<keyword evidence="1" id="KW-0812">Transmembrane</keyword>
<dbReference type="EMBL" id="JABAFG010000005">
    <property type="protein sequence ID" value="NME27834.1"/>
    <property type="molecule type" value="Genomic_DNA"/>
</dbReference>
<reference evidence="2 3" key="1">
    <citation type="submission" date="2020-04" db="EMBL/GenBank/DDBJ databases">
        <authorList>
            <person name="Hitch T.C.A."/>
            <person name="Wylensek D."/>
            <person name="Clavel T."/>
        </authorList>
    </citation>
    <scope>NUCLEOTIDE SEQUENCE [LARGE SCALE GENOMIC DNA]</scope>
    <source>
        <strain evidence="2 3">Oil-RF-744-FAT-WT-6-1</strain>
    </source>
</reference>
<feature type="transmembrane region" description="Helical" evidence="1">
    <location>
        <begin position="6"/>
        <end position="26"/>
    </location>
</feature>
<evidence type="ECO:0000256" key="1">
    <source>
        <dbReference type="SAM" id="Phobius"/>
    </source>
</evidence>
<keyword evidence="1" id="KW-0472">Membrane</keyword>
<sequence length="92" mass="10645">MLNINLTFVYWYLFLLNILTFALFGLEKRFQDGGSSRIPEWVLLLLAVLGGSMGAFFAIYIFTYKKDRPKFKYGILALYAIQFAICVRLGIF</sequence>
<dbReference type="Proteomes" id="UP000591071">
    <property type="component" value="Unassembled WGS sequence"/>
</dbReference>
<evidence type="ECO:0000313" key="3">
    <source>
        <dbReference type="Proteomes" id="UP000591071"/>
    </source>
</evidence>
<gene>
    <name evidence="2" type="ORF">HF872_04245</name>
</gene>
<comment type="caution">
    <text evidence="2">The sequence shown here is derived from an EMBL/GenBank/DDBJ whole genome shotgun (WGS) entry which is preliminary data.</text>
</comment>